<feature type="domain" description="UspA" evidence="2">
    <location>
        <begin position="152"/>
        <end position="272"/>
    </location>
</feature>
<accession>A0A2Z4YUU2</accession>
<name>A0A2Z4YUU2_RHILE</name>
<gene>
    <name evidence="3" type="ORF">DLJ82_6241</name>
</gene>
<dbReference type="EMBL" id="CP030763">
    <property type="protein sequence ID" value="AXA44212.1"/>
    <property type="molecule type" value="Genomic_DNA"/>
</dbReference>
<evidence type="ECO:0000259" key="2">
    <source>
        <dbReference type="Pfam" id="PF00582"/>
    </source>
</evidence>
<dbReference type="InterPro" id="IPR006016">
    <property type="entry name" value="UspA"/>
</dbReference>
<dbReference type="Gene3D" id="3.40.50.12370">
    <property type="match status" value="1"/>
</dbReference>
<geneLocation type="plasmid" evidence="3 4">
    <name>unnamed3</name>
</geneLocation>
<dbReference type="SUPFAM" id="SSF52402">
    <property type="entry name" value="Adenine nucleotide alpha hydrolases-like"/>
    <property type="match status" value="1"/>
</dbReference>
<reference evidence="3 4" key="1">
    <citation type="submission" date="2018-07" db="EMBL/GenBank/DDBJ databases">
        <title>Rhizobium leguminosarum strain:ATCC 14479 Genome sequencing and assembly.</title>
        <authorList>
            <person name="Chakraborty R."/>
        </authorList>
    </citation>
    <scope>NUCLEOTIDE SEQUENCE [LARGE SCALE GENOMIC DNA]</scope>
    <source>
        <strain evidence="3 4">ATCC 14479</strain>
        <plasmid evidence="4">Plasmid unnamed3</plasmid>
    </source>
</reference>
<comment type="similarity">
    <text evidence="1">Belongs to the universal stress protein A family.</text>
</comment>
<dbReference type="CDD" id="cd00293">
    <property type="entry name" value="USP-like"/>
    <property type="match status" value="1"/>
</dbReference>
<evidence type="ECO:0000313" key="3">
    <source>
        <dbReference type="EMBL" id="AXA44212.1"/>
    </source>
</evidence>
<keyword evidence="3" id="KW-0614">Plasmid</keyword>
<dbReference type="Pfam" id="PF00582">
    <property type="entry name" value="Usp"/>
    <property type="match status" value="1"/>
</dbReference>
<evidence type="ECO:0000313" key="4">
    <source>
        <dbReference type="Proteomes" id="UP000251166"/>
    </source>
</evidence>
<evidence type="ECO:0000256" key="1">
    <source>
        <dbReference type="ARBA" id="ARBA00008791"/>
    </source>
</evidence>
<dbReference type="InterPro" id="IPR006015">
    <property type="entry name" value="Universal_stress_UspA"/>
</dbReference>
<organism evidence="3 4">
    <name type="scientific">Rhizobium leguminosarum</name>
    <dbReference type="NCBI Taxonomy" id="384"/>
    <lineage>
        <taxon>Bacteria</taxon>
        <taxon>Pseudomonadati</taxon>
        <taxon>Pseudomonadota</taxon>
        <taxon>Alphaproteobacteria</taxon>
        <taxon>Hyphomicrobiales</taxon>
        <taxon>Rhizobiaceae</taxon>
        <taxon>Rhizobium/Agrobacterium group</taxon>
        <taxon>Rhizobium</taxon>
    </lineage>
</organism>
<dbReference type="AlphaFoldDB" id="A0A2Z4YUU2"/>
<proteinExistence type="inferred from homology"/>
<dbReference type="RefSeq" id="WP_112908108.1">
    <property type="nucleotide sequence ID" value="NZ_CP030763.1"/>
</dbReference>
<dbReference type="PRINTS" id="PR01438">
    <property type="entry name" value="UNVRSLSTRESS"/>
</dbReference>
<dbReference type="Proteomes" id="UP000251166">
    <property type="component" value="Plasmid unnamed3"/>
</dbReference>
<protein>
    <submittedName>
        <fullName evidence="3">Universal stress family protein</fullName>
    </submittedName>
</protein>
<sequence>MKPQFHLPLSTYPDPSSFTIVDNAIDLARQNDADLVASIPQVRIPQVHQPFPTFIDVDTWREQAEGNSRHSGTSLREQLTHAVSETGVEVRIHGFEATEPFVYERFSEIARCHDLSIVEASELSRQFSETLLFGSGRPIVLFPATSVCSRVDTIAVAWDGSATAARALSCARIFIERAIKVQVISITDDKEIDDANRALLISSLKHSGFEVEDVSIQAGGETATAAIQSAALERKADLLVAGGFGHSRLREFILGGVTRELLVKAELPVLLAH</sequence>